<evidence type="ECO:0000256" key="8">
    <source>
        <dbReference type="ARBA" id="ARBA00022475"/>
    </source>
</evidence>
<evidence type="ECO:0000256" key="10">
    <source>
        <dbReference type="ARBA" id="ARBA00022679"/>
    </source>
</evidence>
<evidence type="ECO:0000256" key="4">
    <source>
        <dbReference type="ARBA" id="ARBA00005189"/>
    </source>
</evidence>
<evidence type="ECO:0000256" key="19">
    <source>
        <dbReference type="SAM" id="Phobius"/>
    </source>
</evidence>
<keyword evidence="15 19" id="KW-0472">Membrane</keyword>
<gene>
    <name evidence="20" type="ORF">Rain11_0550</name>
</gene>
<dbReference type="EMBL" id="NKXO01000006">
    <property type="protein sequence ID" value="PKQ70467.1"/>
    <property type="molecule type" value="Genomic_DNA"/>
</dbReference>
<keyword evidence="10 18" id="KW-0808">Transferase</keyword>
<evidence type="ECO:0000256" key="2">
    <source>
        <dbReference type="ARBA" id="ARBA00004651"/>
    </source>
</evidence>
<keyword evidence="11 18" id="KW-0812">Transmembrane</keyword>
<evidence type="ECO:0000256" key="17">
    <source>
        <dbReference type="ARBA" id="ARBA00023264"/>
    </source>
</evidence>
<accession>A0A2N3IJI2</accession>
<name>A0A2N3IJI2_9BACT</name>
<feature type="transmembrane region" description="Helical" evidence="19">
    <location>
        <begin position="36"/>
        <end position="55"/>
    </location>
</feature>
<evidence type="ECO:0000256" key="11">
    <source>
        <dbReference type="ARBA" id="ARBA00022692"/>
    </source>
</evidence>
<keyword evidence="16" id="KW-0594">Phospholipid biosynthesis</keyword>
<sequence length="275" mass="31629">MFGLEKLSNLAQRVIAGVIGAILLISAVIFSKWTFVGLFTLIMFLSLAEFYHLLCKAHLQPLRVWGFLFSALLWFFVLQNFLFESFRLQSYFFVFPLLTLPFLLKLYQENDKIPFQSIAVTFLGVLYVALPWILFMQVGFWTNKYSYQVPLGILFCLWASDTGAYFAGRKFGKRKLFERISPKKTWEGLAGGFLLSQAVAVVLSFYFMEIEIWRWWAISAIIVVFGTWGDLAESMLKRSLQIKDSGSFIPGHGGFLDRFDGLLIAMPWVFAILHL</sequence>
<dbReference type="GO" id="GO:0004605">
    <property type="term" value="F:phosphatidate cytidylyltransferase activity"/>
    <property type="evidence" value="ECO:0007669"/>
    <property type="project" value="UniProtKB-EC"/>
</dbReference>
<dbReference type="InterPro" id="IPR000374">
    <property type="entry name" value="PC_trans"/>
</dbReference>
<evidence type="ECO:0000256" key="14">
    <source>
        <dbReference type="ARBA" id="ARBA00023098"/>
    </source>
</evidence>
<evidence type="ECO:0000256" key="16">
    <source>
        <dbReference type="ARBA" id="ARBA00023209"/>
    </source>
</evidence>
<keyword evidence="8" id="KW-1003">Cell membrane</keyword>
<dbReference type="Proteomes" id="UP000233387">
    <property type="component" value="Unassembled WGS sequence"/>
</dbReference>
<evidence type="ECO:0000313" key="20">
    <source>
        <dbReference type="EMBL" id="PKQ70467.1"/>
    </source>
</evidence>
<evidence type="ECO:0000313" key="21">
    <source>
        <dbReference type="Proteomes" id="UP000233387"/>
    </source>
</evidence>
<feature type="transmembrane region" description="Helical" evidence="19">
    <location>
        <begin position="119"/>
        <end position="141"/>
    </location>
</feature>
<keyword evidence="17" id="KW-1208">Phospholipid metabolism</keyword>
<comment type="pathway">
    <text evidence="3 18">Phospholipid metabolism; CDP-diacylglycerol biosynthesis; CDP-diacylglycerol from sn-glycerol 3-phosphate: step 3/3.</text>
</comment>
<evidence type="ECO:0000256" key="6">
    <source>
        <dbReference type="ARBA" id="ARBA00012487"/>
    </source>
</evidence>
<organism evidence="20 21">
    <name type="scientific">Raineya orbicola</name>
    <dbReference type="NCBI Taxonomy" id="2016530"/>
    <lineage>
        <taxon>Bacteria</taxon>
        <taxon>Pseudomonadati</taxon>
        <taxon>Bacteroidota</taxon>
        <taxon>Cytophagia</taxon>
        <taxon>Cytophagales</taxon>
        <taxon>Raineyaceae</taxon>
        <taxon>Raineya</taxon>
    </lineage>
</organism>
<dbReference type="GO" id="GO:0016024">
    <property type="term" value="P:CDP-diacylglycerol biosynthetic process"/>
    <property type="evidence" value="ECO:0007669"/>
    <property type="project" value="UniProtKB-UniPathway"/>
</dbReference>
<dbReference type="RefSeq" id="WP_101357806.1">
    <property type="nucleotide sequence ID" value="NZ_NKXO01000006.1"/>
</dbReference>
<evidence type="ECO:0000256" key="3">
    <source>
        <dbReference type="ARBA" id="ARBA00005119"/>
    </source>
</evidence>
<dbReference type="EC" id="2.7.7.41" evidence="6 18"/>
<comment type="pathway">
    <text evidence="4">Lipid metabolism.</text>
</comment>
<feature type="transmembrane region" description="Helical" evidence="19">
    <location>
        <begin position="213"/>
        <end position="231"/>
    </location>
</feature>
<evidence type="ECO:0000256" key="15">
    <source>
        <dbReference type="ARBA" id="ARBA00023136"/>
    </source>
</evidence>
<dbReference type="Pfam" id="PF01148">
    <property type="entry name" value="CTP_transf_1"/>
    <property type="match status" value="1"/>
</dbReference>
<comment type="similarity">
    <text evidence="5 18">Belongs to the CDS family.</text>
</comment>
<feature type="transmembrane region" description="Helical" evidence="19">
    <location>
        <begin position="88"/>
        <end position="107"/>
    </location>
</feature>
<evidence type="ECO:0000256" key="1">
    <source>
        <dbReference type="ARBA" id="ARBA00001698"/>
    </source>
</evidence>
<evidence type="ECO:0000256" key="13">
    <source>
        <dbReference type="ARBA" id="ARBA00022989"/>
    </source>
</evidence>
<evidence type="ECO:0000256" key="7">
    <source>
        <dbReference type="ARBA" id="ARBA00019373"/>
    </source>
</evidence>
<evidence type="ECO:0000256" key="12">
    <source>
        <dbReference type="ARBA" id="ARBA00022695"/>
    </source>
</evidence>
<comment type="subcellular location">
    <subcellularLocation>
        <location evidence="2">Cell membrane</location>
        <topology evidence="2">Multi-pass membrane protein</topology>
    </subcellularLocation>
</comment>
<feature type="transmembrane region" description="Helical" evidence="19">
    <location>
        <begin position="62"/>
        <end position="82"/>
    </location>
</feature>
<feature type="transmembrane region" description="Helical" evidence="19">
    <location>
        <begin position="12"/>
        <end position="30"/>
    </location>
</feature>
<comment type="catalytic activity">
    <reaction evidence="1 18">
        <text>a 1,2-diacyl-sn-glycero-3-phosphate + CTP + H(+) = a CDP-1,2-diacyl-sn-glycerol + diphosphate</text>
        <dbReference type="Rhea" id="RHEA:16229"/>
        <dbReference type="ChEBI" id="CHEBI:15378"/>
        <dbReference type="ChEBI" id="CHEBI:33019"/>
        <dbReference type="ChEBI" id="CHEBI:37563"/>
        <dbReference type="ChEBI" id="CHEBI:58332"/>
        <dbReference type="ChEBI" id="CHEBI:58608"/>
        <dbReference type="EC" id="2.7.7.41"/>
    </reaction>
</comment>
<keyword evidence="13 19" id="KW-1133">Transmembrane helix</keyword>
<dbReference type="UniPathway" id="UPA00557">
    <property type="reaction ID" value="UER00614"/>
</dbReference>
<evidence type="ECO:0000256" key="9">
    <source>
        <dbReference type="ARBA" id="ARBA00022516"/>
    </source>
</evidence>
<evidence type="ECO:0000256" key="5">
    <source>
        <dbReference type="ARBA" id="ARBA00010185"/>
    </source>
</evidence>
<feature type="transmembrane region" description="Helical" evidence="19">
    <location>
        <begin position="147"/>
        <end position="167"/>
    </location>
</feature>
<dbReference type="PANTHER" id="PTHR46382:SF1">
    <property type="entry name" value="PHOSPHATIDATE CYTIDYLYLTRANSFERASE"/>
    <property type="match status" value="1"/>
</dbReference>
<keyword evidence="14" id="KW-0443">Lipid metabolism</keyword>
<comment type="caution">
    <text evidence="20">The sequence shown here is derived from an EMBL/GenBank/DDBJ whole genome shotgun (WGS) entry which is preliminary data.</text>
</comment>
<reference evidence="20 21" key="1">
    <citation type="submission" date="2017-06" db="EMBL/GenBank/DDBJ databases">
        <title>Raineya orbicola gen. nov., sp. nov. a slightly thermophilic bacterium of the phylum Bacteroidetes and the description of Raineyaceae fam. nov.</title>
        <authorList>
            <person name="Albuquerque L."/>
            <person name="Polonia A.R.M."/>
            <person name="Barroso C."/>
            <person name="Froufe H.J.C."/>
            <person name="Lage O."/>
            <person name="Lobo-Da-Cunha A."/>
            <person name="Egas C."/>
            <person name="Da Costa M.S."/>
        </authorList>
    </citation>
    <scope>NUCLEOTIDE SEQUENCE [LARGE SCALE GENOMIC DNA]</scope>
    <source>
        <strain evidence="20 21">SPSPC-11</strain>
    </source>
</reference>
<keyword evidence="12 18" id="KW-0548">Nucleotidyltransferase</keyword>
<dbReference type="PROSITE" id="PS01315">
    <property type="entry name" value="CDS"/>
    <property type="match status" value="1"/>
</dbReference>
<dbReference type="OrthoDB" id="9799199at2"/>
<proteinExistence type="inferred from homology"/>
<feature type="transmembrane region" description="Helical" evidence="19">
    <location>
        <begin position="188"/>
        <end position="207"/>
    </location>
</feature>
<dbReference type="PANTHER" id="PTHR46382">
    <property type="entry name" value="PHOSPHATIDATE CYTIDYLYLTRANSFERASE"/>
    <property type="match status" value="1"/>
</dbReference>
<protein>
    <recommendedName>
        <fullName evidence="7 18">Phosphatidate cytidylyltransferase</fullName>
        <ecNumber evidence="6 18">2.7.7.41</ecNumber>
    </recommendedName>
</protein>
<keyword evidence="21" id="KW-1185">Reference proteome</keyword>
<evidence type="ECO:0000256" key="18">
    <source>
        <dbReference type="RuleBase" id="RU003938"/>
    </source>
</evidence>
<dbReference type="GO" id="GO:0005886">
    <property type="term" value="C:plasma membrane"/>
    <property type="evidence" value="ECO:0007669"/>
    <property type="project" value="UniProtKB-SubCell"/>
</dbReference>
<dbReference type="AlphaFoldDB" id="A0A2N3IJI2"/>
<keyword evidence="9" id="KW-0444">Lipid biosynthesis</keyword>